<organism evidence="1 2">
    <name type="scientific">Aliiroseovarius sediminilitoris</name>
    <dbReference type="NCBI Taxonomy" id="1173584"/>
    <lineage>
        <taxon>Bacteria</taxon>
        <taxon>Pseudomonadati</taxon>
        <taxon>Pseudomonadota</taxon>
        <taxon>Alphaproteobacteria</taxon>
        <taxon>Rhodobacterales</taxon>
        <taxon>Paracoccaceae</taxon>
        <taxon>Aliiroseovarius</taxon>
    </lineage>
</organism>
<sequence>MKMVLYELEHGKQWSGDPDHVHPQFPTYPIREDDFKATEGFWRYAIIRDPISRLLSAYGNRVHHHHDIRKNAAPRRFEQLLFHLRHPGLSLYPDRDSFFCKLERYQTLSYSIWHHTAPISTFIGNDLDRFDAIFRLEDIPLLEEQLSSLVGRRIILPREQTEGEKVEFDMLSPTAQAAILSHTRTDYELLKDYYQAPIQS</sequence>
<accession>A0A1I0QWH5</accession>
<dbReference type="STRING" id="1173584.SAMN05444851_3049"/>
<proteinExistence type="predicted"/>
<dbReference type="InterPro" id="IPR005331">
    <property type="entry name" value="Sulfotransferase"/>
</dbReference>
<reference evidence="1 2" key="1">
    <citation type="submission" date="2016-10" db="EMBL/GenBank/DDBJ databases">
        <authorList>
            <person name="de Groot N.N."/>
        </authorList>
    </citation>
    <scope>NUCLEOTIDE SEQUENCE [LARGE SCALE GENOMIC DNA]</scope>
    <source>
        <strain evidence="1 2">DSM 29439</strain>
    </source>
</reference>
<dbReference type="Proteomes" id="UP000199650">
    <property type="component" value="Unassembled WGS sequence"/>
</dbReference>
<dbReference type="EMBL" id="FOJB01000001">
    <property type="protein sequence ID" value="SEW32084.1"/>
    <property type="molecule type" value="Genomic_DNA"/>
</dbReference>
<name>A0A1I0QWH5_9RHOB</name>
<protein>
    <submittedName>
        <fullName evidence="1">Sulfotransferase family protein</fullName>
    </submittedName>
</protein>
<keyword evidence="2" id="KW-1185">Reference proteome</keyword>
<dbReference type="GO" id="GO:0008146">
    <property type="term" value="F:sulfotransferase activity"/>
    <property type="evidence" value="ECO:0007669"/>
    <property type="project" value="InterPro"/>
</dbReference>
<evidence type="ECO:0000313" key="2">
    <source>
        <dbReference type="Proteomes" id="UP000199650"/>
    </source>
</evidence>
<dbReference type="AlphaFoldDB" id="A0A1I0QWH5"/>
<dbReference type="Pfam" id="PF03567">
    <property type="entry name" value="Sulfotransfer_2"/>
    <property type="match status" value="1"/>
</dbReference>
<keyword evidence="1" id="KW-0808">Transferase</keyword>
<evidence type="ECO:0000313" key="1">
    <source>
        <dbReference type="EMBL" id="SEW32084.1"/>
    </source>
</evidence>
<dbReference type="GO" id="GO:0016020">
    <property type="term" value="C:membrane"/>
    <property type="evidence" value="ECO:0007669"/>
    <property type="project" value="InterPro"/>
</dbReference>
<gene>
    <name evidence="1" type="ORF">SAMN05444851_3049</name>
</gene>